<feature type="transmembrane region" description="Helical" evidence="1">
    <location>
        <begin position="125"/>
        <end position="144"/>
    </location>
</feature>
<name>A0A7J0DZJ9_9ERIC</name>
<reference evidence="3" key="1">
    <citation type="submission" date="2019-07" db="EMBL/GenBank/DDBJ databases">
        <title>De Novo Assembly of kiwifruit Actinidia rufa.</title>
        <authorList>
            <person name="Sugita-Konishi S."/>
            <person name="Sato K."/>
            <person name="Mori E."/>
            <person name="Abe Y."/>
            <person name="Kisaki G."/>
            <person name="Hamano K."/>
            <person name="Suezawa K."/>
            <person name="Otani M."/>
            <person name="Fukuda T."/>
            <person name="Manabe T."/>
            <person name="Gomi K."/>
            <person name="Tabuchi M."/>
            <person name="Akimitsu K."/>
            <person name="Kataoka I."/>
        </authorList>
    </citation>
    <scope>NUCLEOTIDE SEQUENCE [LARGE SCALE GENOMIC DNA]</scope>
    <source>
        <strain evidence="3">cv. Fuchu</strain>
    </source>
</reference>
<evidence type="ECO:0000313" key="3">
    <source>
        <dbReference type="Proteomes" id="UP000585474"/>
    </source>
</evidence>
<keyword evidence="1" id="KW-0812">Transmembrane</keyword>
<keyword evidence="1" id="KW-0472">Membrane</keyword>
<keyword evidence="3" id="KW-1185">Reference proteome</keyword>
<feature type="transmembrane region" description="Helical" evidence="1">
    <location>
        <begin position="63"/>
        <end position="87"/>
    </location>
</feature>
<dbReference type="AlphaFoldDB" id="A0A7J0DZJ9"/>
<organism evidence="2 3">
    <name type="scientific">Actinidia rufa</name>
    <dbReference type="NCBI Taxonomy" id="165716"/>
    <lineage>
        <taxon>Eukaryota</taxon>
        <taxon>Viridiplantae</taxon>
        <taxon>Streptophyta</taxon>
        <taxon>Embryophyta</taxon>
        <taxon>Tracheophyta</taxon>
        <taxon>Spermatophyta</taxon>
        <taxon>Magnoliopsida</taxon>
        <taxon>eudicotyledons</taxon>
        <taxon>Gunneridae</taxon>
        <taxon>Pentapetalae</taxon>
        <taxon>asterids</taxon>
        <taxon>Ericales</taxon>
        <taxon>Actinidiaceae</taxon>
        <taxon>Actinidia</taxon>
    </lineage>
</organism>
<evidence type="ECO:0000256" key="1">
    <source>
        <dbReference type="SAM" id="Phobius"/>
    </source>
</evidence>
<accession>A0A7J0DZJ9</accession>
<proteinExistence type="predicted"/>
<dbReference type="EMBL" id="BJWL01000458">
    <property type="protein sequence ID" value="GFS46015.1"/>
    <property type="molecule type" value="Genomic_DNA"/>
</dbReference>
<evidence type="ECO:0008006" key="4">
    <source>
        <dbReference type="Google" id="ProtNLM"/>
    </source>
</evidence>
<dbReference type="Proteomes" id="UP000585474">
    <property type="component" value="Unassembled WGS sequence"/>
</dbReference>
<feature type="transmembrane region" description="Helical" evidence="1">
    <location>
        <begin position="6"/>
        <end position="23"/>
    </location>
</feature>
<keyword evidence="1" id="KW-1133">Transmembrane helix</keyword>
<sequence>MASVTTISILLNSLLFFTTNFFTKLKVRDLITKLSSLLSNSSAICELIKNIIEEIRVIIRIELAFVPCSFVVLLFSVASVVLASAGACYGETLSFRDFEVGKVVFENTSNGVPPKTFCYRFRLPFLGYIDISSHPLALIPIIVFSRQFSGSTYQWFGDWP</sequence>
<comment type="caution">
    <text evidence="2">The sequence shown here is derived from an EMBL/GenBank/DDBJ whole genome shotgun (WGS) entry which is preliminary data.</text>
</comment>
<protein>
    <recommendedName>
        <fullName evidence="4">Transmembrane protein</fullName>
    </recommendedName>
</protein>
<gene>
    <name evidence="2" type="ORF">Acr_00g0099600</name>
</gene>
<evidence type="ECO:0000313" key="2">
    <source>
        <dbReference type="EMBL" id="GFS46015.1"/>
    </source>
</evidence>